<dbReference type="InterPro" id="IPR025293">
    <property type="entry name" value="YfiR/HmsC-like"/>
</dbReference>
<evidence type="ECO:0000313" key="2">
    <source>
        <dbReference type="EMBL" id="MCT9810238.1"/>
    </source>
</evidence>
<sequence>MNLPLHCLRALMPRWLTMLSLVLCVQAGAQDIVTDERSQGVAQAVFGIVSYTRWPVEPATIRLCVVGPTEYADEVLKGGQLPGERKVIVRRIRLDDPGLTTECEGIYVGLLTDSAWRLLVGRLVGQPLLSISERQELCQIGGMFCLDVRPAQVTFEVNLDSVARSGVRVNPRVLRLGRRKGGG</sequence>
<dbReference type="RefSeq" id="WP_261499233.1">
    <property type="nucleotide sequence ID" value="NZ_JAODYH010000003.1"/>
</dbReference>
<dbReference type="Pfam" id="PF13689">
    <property type="entry name" value="DUF4154"/>
    <property type="match status" value="1"/>
</dbReference>
<reference evidence="2 3" key="1">
    <citation type="submission" date="2022-09" db="EMBL/GenBank/DDBJ databases">
        <title>Draft genome of isolate Be4.</title>
        <authorList>
            <person name="Sanchez-Castro I."/>
            <person name="Martinez-Rodriguez P."/>
            <person name="Descostes M."/>
            <person name="Merroun M."/>
        </authorList>
    </citation>
    <scope>NUCLEOTIDE SEQUENCE [LARGE SCALE GENOMIC DNA]</scope>
    <source>
        <strain evidence="2 3">Be4</strain>
    </source>
</reference>
<evidence type="ECO:0000256" key="1">
    <source>
        <dbReference type="SAM" id="SignalP"/>
    </source>
</evidence>
<gene>
    <name evidence="2" type="ORF">N0K08_06310</name>
</gene>
<keyword evidence="1" id="KW-0732">Signal</keyword>
<keyword evidence="3" id="KW-1185">Reference proteome</keyword>
<proteinExistence type="predicted"/>
<accession>A0ABT2PID0</accession>
<feature type="signal peptide" evidence="1">
    <location>
        <begin position="1"/>
        <end position="29"/>
    </location>
</feature>
<dbReference type="EMBL" id="JAODYH010000003">
    <property type="protein sequence ID" value="MCT9810238.1"/>
    <property type="molecule type" value="Genomic_DNA"/>
</dbReference>
<organism evidence="2 3">
    <name type="scientific">Acidovorax bellezanensis</name>
    <dbReference type="NCBI Taxonomy" id="2976702"/>
    <lineage>
        <taxon>Bacteria</taxon>
        <taxon>Pseudomonadati</taxon>
        <taxon>Pseudomonadota</taxon>
        <taxon>Betaproteobacteria</taxon>
        <taxon>Burkholderiales</taxon>
        <taxon>Comamonadaceae</taxon>
        <taxon>Acidovorax</taxon>
    </lineage>
</organism>
<protein>
    <submittedName>
        <fullName evidence="2">YfiR family protein</fullName>
    </submittedName>
</protein>
<name>A0ABT2PID0_9BURK</name>
<comment type="caution">
    <text evidence="2">The sequence shown here is derived from an EMBL/GenBank/DDBJ whole genome shotgun (WGS) entry which is preliminary data.</text>
</comment>
<evidence type="ECO:0000313" key="3">
    <source>
        <dbReference type="Proteomes" id="UP001525968"/>
    </source>
</evidence>
<dbReference type="Proteomes" id="UP001525968">
    <property type="component" value="Unassembled WGS sequence"/>
</dbReference>
<feature type="chain" id="PRO_5045249011" evidence="1">
    <location>
        <begin position="30"/>
        <end position="183"/>
    </location>
</feature>